<sequence>MVGTAAGAVIGWGFGVATSAVIDWGYDQLPKPLKEAVENATRPIDDAVKGAKKIWDAIF</sequence>
<keyword evidence="2" id="KW-1185">Reference proteome</keyword>
<organism evidence="1 2">
    <name type="scientific">Pseudonocardia hierapolitana</name>
    <dbReference type="NCBI Taxonomy" id="1128676"/>
    <lineage>
        <taxon>Bacteria</taxon>
        <taxon>Bacillati</taxon>
        <taxon>Actinomycetota</taxon>
        <taxon>Actinomycetes</taxon>
        <taxon>Pseudonocardiales</taxon>
        <taxon>Pseudonocardiaceae</taxon>
        <taxon>Pseudonocardia</taxon>
    </lineage>
</organism>
<proteinExistence type="predicted"/>
<evidence type="ECO:0000313" key="1">
    <source>
        <dbReference type="EMBL" id="TWF77882.1"/>
    </source>
</evidence>
<dbReference type="RefSeq" id="WP_147256977.1">
    <property type="nucleotide sequence ID" value="NZ_VIWU01000001.1"/>
</dbReference>
<comment type="caution">
    <text evidence="1">The sequence shown here is derived from an EMBL/GenBank/DDBJ whole genome shotgun (WGS) entry which is preliminary data.</text>
</comment>
<dbReference type="AlphaFoldDB" id="A0A561SSR9"/>
<reference evidence="1 2" key="1">
    <citation type="submission" date="2019-06" db="EMBL/GenBank/DDBJ databases">
        <title>Sequencing the genomes of 1000 actinobacteria strains.</title>
        <authorList>
            <person name="Klenk H.-P."/>
        </authorList>
    </citation>
    <scope>NUCLEOTIDE SEQUENCE [LARGE SCALE GENOMIC DNA]</scope>
    <source>
        <strain evidence="1 2">DSM 45671</strain>
    </source>
</reference>
<gene>
    <name evidence="1" type="ORF">FHX44_113797</name>
</gene>
<dbReference type="Proteomes" id="UP000321261">
    <property type="component" value="Unassembled WGS sequence"/>
</dbReference>
<evidence type="ECO:0000313" key="2">
    <source>
        <dbReference type="Proteomes" id="UP000321261"/>
    </source>
</evidence>
<dbReference type="EMBL" id="VIWU01000001">
    <property type="protein sequence ID" value="TWF77882.1"/>
    <property type="molecule type" value="Genomic_DNA"/>
</dbReference>
<accession>A0A561SSR9</accession>
<protein>
    <submittedName>
        <fullName evidence="1">Uncharacterized protein</fullName>
    </submittedName>
</protein>
<name>A0A561SSR9_9PSEU</name>